<dbReference type="STRING" id="118967.SAMN02745191_1172"/>
<reference evidence="3" key="1">
    <citation type="submission" date="2017-02" db="EMBL/GenBank/DDBJ databases">
        <authorList>
            <person name="Varghese N."/>
            <person name="Submissions S."/>
        </authorList>
    </citation>
    <scope>NUCLEOTIDE SEQUENCE [LARGE SCALE GENOMIC DNA]</scope>
    <source>
        <strain evidence="3">ATCC 25662</strain>
    </source>
</reference>
<protein>
    <submittedName>
        <fullName evidence="2">Uncharacterized protein</fullName>
    </submittedName>
</protein>
<sequence length="189" mass="21266">MSKIFRLILISCFLVSCTTKKEPINTNPIETAVPSTLPAPTTTPSPKPTPSATSIIPPDLINNEKSVFWCPTGEYYGVADETVGVGLGLILTNDGFFTVTYDSAGGDYYYGRYEQIEANLFSYYGEVLTNHELERCQGEGCFIMPDLNDTTIDGYLRLVENKMYFIPHQINYEELVNYEDDKPCIFYTN</sequence>
<accession>A0A1T4M3E6</accession>
<keyword evidence="3" id="KW-1185">Reference proteome</keyword>
<organism evidence="2 3">
    <name type="scientific">Anaerorhabdus furcosa</name>
    <dbReference type="NCBI Taxonomy" id="118967"/>
    <lineage>
        <taxon>Bacteria</taxon>
        <taxon>Bacillati</taxon>
        <taxon>Bacillota</taxon>
        <taxon>Erysipelotrichia</taxon>
        <taxon>Erysipelotrichales</taxon>
        <taxon>Erysipelotrichaceae</taxon>
        <taxon>Anaerorhabdus</taxon>
    </lineage>
</organism>
<evidence type="ECO:0000313" key="3">
    <source>
        <dbReference type="Proteomes" id="UP000243297"/>
    </source>
</evidence>
<proteinExistence type="predicted"/>
<feature type="region of interest" description="Disordered" evidence="1">
    <location>
        <begin position="29"/>
        <end position="55"/>
    </location>
</feature>
<gene>
    <name evidence="2" type="ORF">SAMN02745191_1172</name>
</gene>
<dbReference type="EMBL" id="FUWY01000002">
    <property type="protein sequence ID" value="SJZ61483.1"/>
    <property type="molecule type" value="Genomic_DNA"/>
</dbReference>
<dbReference type="AlphaFoldDB" id="A0A1T4M3E6"/>
<name>A0A1T4M3E6_9FIRM</name>
<dbReference type="Proteomes" id="UP000243297">
    <property type="component" value="Unassembled WGS sequence"/>
</dbReference>
<dbReference type="PROSITE" id="PS51257">
    <property type="entry name" value="PROKAR_LIPOPROTEIN"/>
    <property type="match status" value="1"/>
</dbReference>
<evidence type="ECO:0000313" key="2">
    <source>
        <dbReference type="EMBL" id="SJZ61483.1"/>
    </source>
</evidence>
<evidence type="ECO:0000256" key="1">
    <source>
        <dbReference type="SAM" id="MobiDB-lite"/>
    </source>
</evidence>
<dbReference type="RefSeq" id="WP_078711579.1">
    <property type="nucleotide sequence ID" value="NZ_FUWY01000002.1"/>
</dbReference>